<dbReference type="Proteomes" id="UP000601435">
    <property type="component" value="Unassembled WGS sequence"/>
</dbReference>
<accession>A0A812J5C1</accession>
<protein>
    <submittedName>
        <fullName evidence="2">Uncharacterized protein</fullName>
    </submittedName>
</protein>
<gene>
    <name evidence="2" type="ORF">SNEC2469_LOCUS1243</name>
</gene>
<name>A0A812J5C1_9DINO</name>
<sequence length="390" mass="43265">MLANAAAVAGYGIAESGKRQRLVETSEQAEVQKSQEEGRELSNRLVAADSFKTMELQTVQIESDKCKEQCKELASRAAAAESTVVEMMKKLRQLQEEKGKYQERCEELAKRKAQLQIQKAVLQERCEQLRQQLDLREEIGMYKERFRRLEHELTIRRKKQDSPHTHSSWFSMKPDSVKLHCFTLDAIFKTRSCGTDFFLMGRDLRKGSQVVAGDDATILEVAKTSEICDATNGDLKAGAATLHFTPDHLVQPAEESGLKNPQAVDAARDVPVRNPMPESEEAAAHILCAGVQVEWQCDACRAAGLADRAQVKKPIVQEDTEGGLICTMLVCAAPEAPETQTATLTRAAKKIGDMVVPVFQNKVALKMGDQLVGPMTGGLWQQQEKALMDH</sequence>
<dbReference type="OrthoDB" id="10306983at2759"/>
<dbReference type="EMBL" id="CAJNJA010005571">
    <property type="protein sequence ID" value="CAE7193180.1"/>
    <property type="molecule type" value="Genomic_DNA"/>
</dbReference>
<comment type="caution">
    <text evidence="2">The sequence shown here is derived from an EMBL/GenBank/DDBJ whole genome shotgun (WGS) entry which is preliminary data.</text>
</comment>
<organism evidence="2 3">
    <name type="scientific">Symbiodinium necroappetens</name>
    <dbReference type="NCBI Taxonomy" id="1628268"/>
    <lineage>
        <taxon>Eukaryota</taxon>
        <taxon>Sar</taxon>
        <taxon>Alveolata</taxon>
        <taxon>Dinophyceae</taxon>
        <taxon>Suessiales</taxon>
        <taxon>Symbiodiniaceae</taxon>
        <taxon>Symbiodinium</taxon>
    </lineage>
</organism>
<evidence type="ECO:0000313" key="2">
    <source>
        <dbReference type="EMBL" id="CAE7193180.1"/>
    </source>
</evidence>
<keyword evidence="1" id="KW-0175">Coiled coil</keyword>
<proteinExistence type="predicted"/>
<dbReference type="AlphaFoldDB" id="A0A812J5C1"/>
<evidence type="ECO:0000313" key="3">
    <source>
        <dbReference type="Proteomes" id="UP000601435"/>
    </source>
</evidence>
<feature type="coiled-coil region" evidence="1">
    <location>
        <begin position="77"/>
        <end position="139"/>
    </location>
</feature>
<keyword evidence="3" id="KW-1185">Reference proteome</keyword>
<evidence type="ECO:0000256" key="1">
    <source>
        <dbReference type="SAM" id="Coils"/>
    </source>
</evidence>
<reference evidence="2" key="1">
    <citation type="submission" date="2021-02" db="EMBL/GenBank/DDBJ databases">
        <authorList>
            <person name="Dougan E. K."/>
            <person name="Rhodes N."/>
            <person name="Thang M."/>
            <person name="Chan C."/>
        </authorList>
    </citation>
    <scope>NUCLEOTIDE SEQUENCE</scope>
</reference>